<dbReference type="HOGENOM" id="CLU_005662_1_0_1"/>
<name>G1N4U7_MELGA</name>
<dbReference type="GeneTree" id="ENSGT00940000158015"/>
<dbReference type="PANTHER" id="PTHR18939">
    <property type="entry name" value="RIBOSOME BINDING PROTEIN-1"/>
    <property type="match status" value="1"/>
</dbReference>
<accession>G1N4U7</accession>
<sequence>EAWLQEFKEKAVDVLKQHTITTGPDSALKLKEAEEAQSTLQAECEQYRAILAETEGMLRNLQKSVEEEEQVWKAKLTLSEEELQKVRALGHLSVLLQKEYISLLEAQLENHLQTASSERQNYTKEVEGLRQLLSESQEQLEAAKTETQKQSKELTLVRQQLSEMKSHVQDGEVAGSQADLAHPVSESSVHMLLELWQAMLPQPVLWSLCSVEVCSPCCLLELLGPLRAGRLRLEKEKKLTRDLGQAATKLQELLKVTQDQLAKERETVKKLKEQLHEKVLVSRTGTDAPAVAVGRSFCHWWRLQECVK</sequence>
<feature type="coiled-coil region" evidence="1">
    <location>
        <begin position="247"/>
        <end position="278"/>
    </location>
</feature>
<evidence type="ECO:0000313" key="2">
    <source>
        <dbReference type="Ensembl" id="ENSMGAP00000006899.3"/>
    </source>
</evidence>
<dbReference type="Ensembl" id="ENSMGAT00000007662.3">
    <property type="protein sequence ID" value="ENSMGAP00000006899.3"/>
    <property type="gene ID" value="ENSMGAG00000018889.1"/>
</dbReference>
<dbReference type="InParanoid" id="G1N4U7"/>
<dbReference type="Proteomes" id="UP000001645">
    <property type="component" value="Chromosome 2"/>
</dbReference>
<dbReference type="PANTHER" id="PTHR18939:SF4">
    <property type="entry name" value="RIBOSOME-BINDING PROTEIN 1"/>
    <property type="match status" value="1"/>
</dbReference>
<dbReference type="InterPro" id="IPR040248">
    <property type="entry name" value="RRBP1"/>
</dbReference>
<evidence type="ECO:0000313" key="3">
    <source>
        <dbReference type="Proteomes" id="UP000001645"/>
    </source>
</evidence>
<keyword evidence="1" id="KW-0175">Coiled coil</keyword>
<reference evidence="2 3" key="1">
    <citation type="journal article" date="2010" name="PLoS Biol.">
        <title>Multi-platform next-generation sequencing of the domestic turkey (Meleagris gallopavo): genome assembly and analysis.</title>
        <authorList>
            <person name="Dalloul R.A."/>
            <person name="Long J.A."/>
            <person name="Zimin A.V."/>
            <person name="Aslam L."/>
            <person name="Beal K."/>
            <person name="Blomberg L.A."/>
            <person name="Bouffard P."/>
            <person name="Burt D.W."/>
            <person name="Crasta O."/>
            <person name="Crooijmans R.P."/>
            <person name="Cooper K."/>
            <person name="Coulombe R.A."/>
            <person name="De S."/>
            <person name="Delany M.E."/>
            <person name="Dodgson J.B."/>
            <person name="Dong J.J."/>
            <person name="Evans C."/>
            <person name="Frederickson K.M."/>
            <person name="Flicek P."/>
            <person name="Florea L."/>
            <person name="Folkerts O."/>
            <person name="Groenen M.A."/>
            <person name="Harkins T.T."/>
            <person name="Herrero J."/>
            <person name="Hoffmann S."/>
            <person name="Megens H.J."/>
            <person name="Jiang A."/>
            <person name="de Jong P."/>
            <person name="Kaiser P."/>
            <person name="Kim H."/>
            <person name="Kim K.W."/>
            <person name="Kim S."/>
            <person name="Langenberger D."/>
            <person name="Lee M.K."/>
            <person name="Lee T."/>
            <person name="Mane S."/>
            <person name="Marcais G."/>
            <person name="Marz M."/>
            <person name="McElroy A.P."/>
            <person name="Modise T."/>
            <person name="Nefedov M."/>
            <person name="Notredame C."/>
            <person name="Paton I.R."/>
            <person name="Payne W.S."/>
            <person name="Pertea G."/>
            <person name="Prickett D."/>
            <person name="Puiu D."/>
            <person name="Qioa D."/>
            <person name="Raineri E."/>
            <person name="Ruffier M."/>
            <person name="Salzberg S.L."/>
            <person name="Schatz M.C."/>
            <person name="Scheuring C."/>
            <person name="Schmidt C.J."/>
            <person name="Schroeder S."/>
            <person name="Searle S.M."/>
            <person name="Smith E.J."/>
            <person name="Smith J."/>
            <person name="Sonstegard T.S."/>
            <person name="Stadler P.F."/>
            <person name="Tafer H."/>
            <person name="Tu Z.J."/>
            <person name="Van Tassell C.P."/>
            <person name="Vilella A.J."/>
            <person name="Williams K.P."/>
            <person name="Yorke J.A."/>
            <person name="Zhang L."/>
            <person name="Zhang H.B."/>
            <person name="Zhang X."/>
            <person name="Zhang Y."/>
            <person name="Reed K.M."/>
        </authorList>
    </citation>
    <scope>NUCLEOTIDE SEQUENCE [LARGE SCALE GENOMIC DNA]</scope>
</reference>
<feature type="coiled-coil region" evidence="1">
    <location>
        <begin position="101"/>
        <end position="153"/>
    </location>
</feature>
<protein>
    <submittedName>
        <fullName evidence="2">Uncharacterized protein</fullName>
    </submittedName>
</protein>
<keyword evidence="3" id="KW-1185">Reference proteome</keyword>
<dbReference type="GO" id="GO:0005789">
    <property type="term" value="C:endoplasmic reticulum membrane"/>
    <property type="evidence" value="ECO:0007669"/>
    <property type="project" value="TreeGrafter"/>
</dbReference>
<organism evidence="2 3">
    <name type="scientific">Meleagris gallopavo</name>
    <name type="common">Wild turkey</name>
    <dbReference type="NCBI Taxonomy" id="9103"/>
    <lineage>
        <taxon>Eukaryota</taxon>
        <taxon>Metazoa</taxon>
        <taxon>Chordata</taxon>
        <taxon>Craniata</taxon>
        <taxon>Vertebrata</taxon>
        <taxon>Euteleostomi</taxon>
        <taxon>Archelosauria</taxon>
        <taxon>Archosauria</taxon>
        <taxon>Dinosauria</taxon>
        <taxon>Saurischia</taxon>
        <taxon>Theropoda</taxon>
        <taxon>Coelurosauria</taxon>
        <taxon>Aves</taxon>
        <taxon>Neognathae</taxon>
        <taxon>Galloanserae</taxon>
        <taxon>Galliformes</taxon>
        <taxon>Phasianidae</taxon>
        <taxon>Meleagridinae</taxon>
        <taxon>Meleagris</taxon>
    </lineage>
</organism>
<proteinExistence type="predicted"/>
<feature type="coiled-coil region" evidence="1">
    <location>
        <begin position="30"/>
        <end position="71"/>
    </location>
</feature>
<dbReference type="AlphaFoldDB" id="G1N4U7"/>
<evidence type="ECO:0000256" key="1">
    <source>
        <dbReference type="SAM" id="Coils"/>
    </source>
</evidence>
<reference evidence="2" key="3">
    <citation type="submission" date="2025-09" db="UniProtKB">
        <authorList>
            <consortium name="Ensembl"/>
        </authorList>
    </citation>
    <scope>IDENTIFICATION</scope>
</reference>
<reference evidence="2" key="2">
    <citation type="submission" date="2025-08" db="UniProtKB">
        <authorList>
            <consortium name="Ensembl"/>
        </authorList>
    </citation>
    <scope>IDENTIFICATION</scope>
</reference>